<feature type="transmembrane region" description="Helical" evidence="9">
    <location>
        <begin position="20"/>
        <end position="39"/>
    </location>
</feature>
<evidence type="ECO:0000256" key="5">
    <source>
        <dbReference type="ARBA" id="ARBA00022692"/>
    </source>
</evidence>
<dbReference type="RefSeq" id="WP_390363010.1">
    <property type="nucleotide sequence ID" value="NZ_JBHTKJ010000035.1"/>
</dbReference>
<dbReference type="InterPro" id="IPR055348">
    <property type="entry name" value="DctQ"/>
</dbReference>
<keyword evidence="12" id="KW-1185">Reference proteome</keyword>
<evidence type="ECO:0000256" key="3">
    <source>
        <dbReference type="ARBA" id="ARBA00022475"/>
    </source>
</evidence>
<keyword evidence="2" id="KW-0813">Transport</keyword>
<evidence type="ECO:0000313" key="12">
    <source>
        <dbReference type="Proteomes" id="UP001597040"/>
    </source>
</evidence>
<dbReference type="PANTHER" id="PTHR35011">
    <property type="entry name" value="2,3-DIKETO-L-GULONATE TRAP TRANSPORTER SMALL PERMEASE PROTEIN YIAM"/>
    <property type="match status" value="1"/>
</dbReference>
<keyword evidence="5 9" id="KW-0812">Transmembrane</keyword>
<comment type="caution">
    <text evidence="11">The sequence shown here is derived from an EMBL/GenBank/DDBJ whole genome shotgun (WGS) entry which is preliminary data.</text>
</comment>
<keyword evidence="7 9" id="KW-0472">Membrane</keyword>
<evidence type="ECO:0000256" key="9">
    <source>
        <dbReference type="SAM" id="Phobius"/>
    </source>
</evidence>
<feature type="domain" description="Tripartite ATP-independent periplasmic transporters DctQ component" evidence="10">
    <location>
        <begin position="30"/>
        <end position="161"/>
    </location>
</feature>
<evidence type="ECO:0000256" key="2">
    <source>
        <dbReference type="ARBA" id="ARBA00022448"/>
    </source>
</evidence>
<comment type="subcellular location">
    <subcellularLocation>
        <location evidence="1">Cell inner membrane</location>
        <topology evidence="1">Multi-pass membrane protein</topology>
    </subcellularLocation>
</comment>
<evidence type="ECO:0000256" key="8">
    <source>
        <dbReference type="ARBA" id="ARBA00038436"/>
    </source>
</evidence>
<dbReference type="InterPro" id="IPR007387">
    <property type="entry name" value="TRAP_DctQ"/>
</dbReference>
<evidence type="ECO:0000256" key="4">
    <source>
        <dbReference type="ARBA" id="ARBA00022519"/>
    </source>
</evidence>
<keyword evidence="3" id="KW-1003">Cell membrane</keyword>
<protein>
    <submittedName>
        <fullName evidence="11">TRAP transporter small permease</fullName>
    </submittedName>
</protein>
<keyword evidence="6 9" id="KW-1133">Transmembrane helix</keyword>
<dbReference type="PANTHER" id="PTHR35011:SF4">
    <property type="entry name" value="SLL1102 PROTEIN"/>
    <property type="match status" value="1"/>
</dbReference>
<name>A0ABW3LPE0_9BACI</name>
<dbReference type="Proteomes" id="UP001597040">
    <property type="component" value="Unassembled WGS sequence"/>
</dbReference>
<proteinExistence type="inferred from homology"/>
<dbReference type="EMBL" id="JBHTKJ010000035">
    <property type="protein sequence ID" value="MFD1039349.1"/>
    <property type="molecule type" value="Genomic_DNA"/>
</dbReference>
<gene>
    <name evidence="11" type="ORF">ACFQ3N_13235</name>
</gene>
<comment type="similarity">
    <text evidence="8">Belongs to the TRAP transporter small permease family.</text>
</comment>
<dbReference type="Pfam" id="PF04290">
    <property type="entry name" value="DctQ"/>
    <property type="match status" value="1"/>
</dbReference>
<evidence type="ECO:0000256" key="7">
    <source>
        <dbReference type="ARBA" id="ARBA00023136"/>
    </source>
</evidence>
<organism evidence="11 12">
    <name type="scientific">Virgibacillus byunsanensis</name>
    <dbReference type="NCBI Taxonomy" id="570945"/>
    <lineage>
        <taxon>Bacteria</taxon>
        <taxon>Bacillati</taxon>
        <taxon>Bacillota</taxon>
        <taxon>Bacilli</taxon>
        <taxon>Bacillales</taxon>
        <taxon>Bacillaceae</taxon>
        <taxon>Virgibacillus</taxon>
    </lineage>
</organism>
<feature type="transmembrane region" description="Helical" evidence="9">
    <location>
        <begin position="95"/>
        <end position="117"/>
    </location>
</feature>
<evidence type="ECO:0000313" key="11">
    <source>
        <dbReference type="EMBL" id="MFD1039349.1"/>
    </source>
</evidence>
<reference evidence="12" key="1">
    <citation type="journal article" date="2019" name="Int. J. Syst. Evol. Microbiol.">
        <title>The Global Catalogue of Microorganisms (GCM) 10K type strain sequencing project: providing services to taxonomists for standard genome sequencing and annotation.</title>
        <authorList>
            <consortium name="The Broad Institute Genomics Platform"/>
            <consortium name="The Broad Institute Genome Sequencing Center for Infectious Disease"/>
            <person name="Wu L."/>
            <person name="Ma J."/>
        </authorList>
    </citation>
    <scope>NUCLEOTIDE SEQUENCE [LARGE SCALE GENOMIC DNA]</scope>
    <source>
        <strain evidence="12">CCUG 56754</strain>
    </source>
</reference>
<evidence type="ECO:0000256" key="6">
    <source>
        <dbReference type="ARBA" id="ARBA00022989"/>
    </source>
</evidence>
<evidence type="ECO:0000259" key="10">
    <source>
        <dbReference type="Pfam" id="PF04290"/>
    </source>
</evidence>
<evidence type="ECO:0000256" key="1">
    <source>
        <dbReference type="ARBA" id="ARBA00004429"/>
    </source>
</evidence>
<feature type="transmembrane region" description="Helical" evidence="9">
    <location>
        <begin position="137"/>
        <end position="157"/>
    </location>
</feature>
<keyword evidence="4" id="KW-0997">Cell inner membrane</keyword>
<sequence length="172" mass="19467">MGEIYRFSKSIMSFINDKLAEICGFLLFAIMILLTVNVASREFGIAIPGLTTTAVLILIAVVYLGQSRTEEHDEHANVDMVTNMLPSKWKTLNSLFINILKLFTISFFFYGSIGSFISSYQANEIFADVVKIPMWPAKLAIVIGLFFFAIQILLKLIEDIRILSKKSWKTNK</sequence>
<feature type="transmembrane region" description="Helical" evidence="9">
    <location>
        <begin position="45"/>
        <end position="65"/>
    </location>
</feature>
<accession>A0ABW3LPE0</accession>